<gene>
    <name evidence="2" type="ORF">IPN91_13435</name>
</gene>
<dbReference type="InterPro" id="IPR036280">
    <property type="entry name" value="Multihaem_cyt_sf"/>
</dbReference>
<sequence length="194" mass="20824">MRVRTVALGGAVAFGASLMILAVSVDTKLLGDNSGYKPVQPIAYSHALHAGELKLDCLFCHTGAEQSRHAGIPPASTCMKCHETILNKAGTKPGVSDPSPEIAKLARAVKEGRPIEWVRIHRLPSHVDFPHSRHVNGGVACQNCHGEIQGMERVEQALALTMGECLTCHRTENQKLQLNGKAPMAPTDCSACHH</sequence>
<dbReference type="Pfam" id="PF14522">
    <property type="entry name" value="Cytochrome_C7"/>
    <property type="match status" value="1"/>
</dbReference>
<dbReference type="EMBL" id="JADKCH010000023">
    <property type="protein sequence ID" value="MBK8573598.1"/>
    <property type="molecule type" value="Genomic_DNA"/>
</dbReference>
<dbReference type="Gene3D" id="3.90.10.10">
    <property type="entry name" value="Cytochrome C3"/>
    <property type="match status" value="2"/>
</dbReference>
<dbReference type="InterPro" id="IPR029467">
    <property type="entry name" value="Cyt_c7-like"/>
</dbReference>
<name>A0A936F3W4_9BACT</name>
<dbReference type="PANTHER" id="PTHR39425">
    <property type="entry name" value="LIPOPROTEIN CYTOCHROME C"/>
    <property type="match status" value="1"/>
</dbReference>
<accession>A0A936F3W4</accession>
<evidence type="ECO:0000313" key="2">
    <source>
        <dbReference type="EMBL" id="MBK8573598.1"/>
    </source>
</evidence>
<dbReference type="Proteomes" id="UP000709959">
    <property type="component" value="Unassembled WGS sequence"/>
</dbReference>
<comment type="caution">
    <text evidence="2">The sequence shown here is derived from an EMBL/GenBank/DDBJ whole genome shotgun (WGS) entry which is preliminary data.</text>
</comment>
<dbReference type="CDD" id="cd08168">
    <property type="entry name" value="Cytochrom_C3"/>
    <property type="match status" value="1"/>
</dbReference>
<organism evidence="2 3">
    <name type="scientific">Candidatus Geothrix odensensis</name>
    <dbReference type="NCBI Taxonomy" id="2954440"/>
    <lineage>
        <taxon>Bacteria</taxon>
        <taxon>Pseudomonadati</taxon>
        <taxon>Acidobacteriota</taxon>
        <taxon>Holophagae</taxon>
        <taxon>Holophagales</taxon>
        <taxon>Holophagaceae</taxon>
        <taxon>Geothrix</taxon>
    </lineage>
</organism>
<evidence type="ECO:0000313" key="3">
    <source>
        <dbReference type="Proteomes" id="UP000709959"/>
    </source>
</evidence>
<proteinExistence type="predicted"/>
<dbReference type="AlphaFoldDB" id="A0A936F3W4"/>
<reference evidence="2 3" key="1">
    <citation type="submission" date="2020-10" db="EMBL/GenBank/DDBJ databases">
        <title>Connecting structure to function with the recovery of over 1000 high-quality activated sludge metagenome-assembled genomes encoding full-length rRNA genes using long-read sequencing.</title>
        <authorList>
            <person name="Singleton C.M."/>
            <person name="Petriglieri F."/>
            <person name="Kristensen J.M."/>
            <person name="Kirkegaard R.H."/>
            <person name="Michaelsen T.Y."/>
            <person name="Andersen M.H."/>
            <person name="Karst S.M."/>
            <person name="Dueholm M.S."/>
            <person name="Nielsen P.H."/>
            <person name="Albertsen M."/>
        </authorList>
    </citation>
    <scope>NUCLEOTIDE SEQUENCE [LARGE SCALE GENOMIC DNA]</scope>
    <source>
        <strain evidence="2">OdNE_18-Q3-R46-58_MAXAC.008</strain>
    </source>
</reference>
<dbReference type="SUPFAM" id="SSF48695">
    <property type="entry name" value="Multiheme cytochromes"/>
    <property type="match status" value="1"/>
</dbReference>
<evidence type="ECO:0000259" key="1">
    <source>
        <dbReference type="Pfam" id="PF14522"/>
    </source>
</evidence>
<feature type="domain" description="Cytochrome c7-like" evidence="1">
    <location>
        <begin position="127"/>
        <end position="194"/>
    </location>
</feature>
<dbReference type="PANTHER" id="PTHR39425:SF1">
    <property type="entry name" value="CYTOCHROME C7-LIKE DOMAIN-CONTAINING PROTEIN"/>
    <property type="match status" value="1"/>
</dbReference>
<protein>
    <submittedName>
        <fullName evidence="2">Cytochrome c3 family protein</fullName>
    </submittedName>
</protein>